<feature type="domain" description="Calcineurin-like phosphoesterase" evidence="12">
    <location>
        <begin position="84"/>
        <end position="345"/>
    </location>
</feature>
<dbReference type="Pfam" id="PF19272">
    <property type="entry name" value="ASMase_C"/>
    <property type="match status" value="1"/>
</dbReference>
<name>A0A0C2WW81_AMAMK</name>
<dbReference type="EMBL" id="KN818289">
    <property type="protein sequence ID" value="KIL61066.1"/>
    <property type="molecule type" value="Genomic_DNA"/>
</dbReference>
<keyword evidence="15" id="KW-1185">Reference proteome</keyword>
<feature type="binding site" evidence="10">
    <location>
        <position position="92"/>
    </location>
    <ligand>
        <name>Zn(2+)</name>
        <dbReference type="ChEBI" id="CHEBI:29105"/>
        <label>1</label>
    </ligand>
</feature>
<dbReference type="SUPFAM" id="SSF56300">
    <property type="entry name" value="Metallo-dependent phosphatases"/>
    <property type="match status" value="1"/>
</dbReference>
<dbReference type="CDD" id="cd00842">
    <property type="entry name" value="MPP_ASMase"/>
    <property type="match status" value="1"/>
</dbReference>
<evidence type="ECO:0000256" key="10">
    <source>
        <dbReference type="PIRSR" id="PIRSR000948-1"/>
    </source>
</evidence>
<feature type="binding site" evidence="10">
    <location>
        <position position="198"/>
    </location>
    <ligand>
        <name>Zn(2+)</name>
        <dbReference type="ChEBI" id="CHEBI:29105"/>
        <label>2</label>
    </ligand>
</feature>
<evidence type="ECO:0000256" key="2">
    <source>
        <dbReference type="ARBA" id="ARBA00008234"/>
    </source>
</evidence>
<feature type="binding site" evidence="10">
    <location>
        <position position="159"/>
    </location>
    <ligand>
        <name>Zn(2+)</name>
        <dbReference type="ChEBI" id="CHEBI:29105"/>
        <label>2</label>
    </ligand>
</feature>
<protein>
    <recommendedName>
        <fullName evidence="9">Sphingomyelin phosphodiesterase</fullName>
    </recommendedName>
</protein>
<evidence type="ECO:0000259" key="13">
    <source>
        <dbReference type="Pfam" id="PF19272"/>
    </source>
</evidence>
<keyword evidence="3" id="KW-0964">Secreted</keyword>
<evidence type="ECO:0000256" key="4">
    <source>
        <dbReference type="ARBA" id="ARBA00022723"/>
    </source>
</evidence>
<keyword evidence="5" id="KW-0732">Signal</keyword>
<evidence type="ECO:0000256" key="9">
    <source>
        <dbReference type="PIRNR" id="PIRNR000948"/>
    </source>
</evidence>
<evidence type="ECO:0000259" key="12">
    <source>
        <dbReference type="Pfam" id="PF00149"/>
    </source>
</evidence>
<evidence type="ECO:0000256" key="7">
    <source>
        <dbReference type="ARBA" id="ARBA00022833"/>
    </source>
</evidence>
<evidence type="ECO:0000256" key="3">
    <source>
        <dbReference type="ARBA" id="ARBA00022525"/>
    </source>
</evidence>
<dbReference type="GO" id="GO:0005615">
    <property type="term" value="C:extracellular space"/>
    <property type="evidence" value="ECO:0007669"/>
    <property type="project" value="TreeGrafter"/>
</dbReference>
<gene>
    <name evidence="14" type="ORF">M378DRAFT_167425</name>
</gene>
<dbReference type="GO" id="GO:0016798">
    <property type="term" value="F:hydrolase activity, acting on glycosyl bonds"/>
    <property type="evidence" value="ECO:0007669"/>
    <property type="project" value="UniProtKB-KW"/>
</dbReference>
<dbReference type="OrthoDB" id="282973at2759"/>
<dbReference type="HOGENOM" id="CLU_014743_1_0_1"/>
<feature type="disulfide bond" evidence="11">
    <location>
        <begin position="5"/>
        <end position="16"/>
    </location>
</feature>
<sequence length="550" mass="60521">MITICKTLRLQDADVCQGLLSEQAPIIAHDLRSISFTGQTATKLCDVLLGLCQPPAVNKFTVTFPKTPPAHPKKFQSTGKAPFQVAHFSDVHIDHSYAPGADSQCSKPICCRNYADKTGPIAHPAGPFGSFHCDTPPKLAESMLRAVPVTSQFSIFTGDVVEAAVWLVDQKEVTSNLRSFNHQMQSILRSPVYPVIGNEATPINAFPRNTTTSAPSMQWIFDIQSQGWAPWIKSAGAYQVAHQSGSYAVIAKGTNLRIISLNDIYWYKDNFWLYDSDNLHPDPNGVIAFAIDQLQAAEDAGQRAWIIAHMPPGGTDTLRDQSNYFGQVIQRYHNTIAAQFYGHTHFDQFAIAYSDYTNRTAENAVSVGLIAPSLTPRSGQPAFKLYDVDPDTYEIMDAKVYLSNVSDPSFQQNPTWQLYYSARDTYGPLVGLSSTGSLSPAFWHKVTEAFEANDAAFMTYQAFTTRGVSVTSCDSNCKANTICGLRALRAEDNCGQSTPGFHFAKRDSEIIHADSCGGVHIGHVLSRVPRDMPDSQHADLRRALVEIIPQ</sequence>
<evidence type="ECO:0000256" key="1">
    <source>
        <dbReference type="ARBA" id="ARBA00004613"/>
    </source>
</evidence>
<dbReference type="InterPro" id="IPR045473">
    <property type="entry name" value="ASM_C"/>
</dbReference>
<evidence type="ECO:0000256" key="5">
    <source>
        <dbReference type="ARBA" id="ARBA00022729"/>
    </source>
</evidence>
<dbReference type="PANTHER" id="PTHR10340:SF34">
    <property type="entry name" value="SPHINGOMYELIN PHOSPHODIESTERASE"/>
    <property type="match status" value="1"/>
</dbReference>
<feature type="binding site" evidence="10">
    <location>
        <position position="309"/>
    </location>
    <ligand>
        <name>Zn(2+)</name>
        <dbReference type="ChEBI" id="CHEBI:29105"/>
        <label>2</label>
    </ligand>
</feature>
<comment type="subcellular location">
    <subcellularLocation>
        <location evidence="1">Secreted</location>
    </subcellularLocation>
</comment>
<dbReference type="STRING" id="946122.A0A0C2WW81"/>
<organism evidence="14 15">
    <name type="scientific">Amanita muscaria (strain Koide BX008)</name>
    <dbReference type="NCBI Taxonomy" id="946122"/>
    <lineage>
        <taxon>Eukaryota</taxon>
        <taxon>Fungi</taxon>
        <taxon>Dikarya</taxon>
        <taxon>Basidiomycota</taxon>
        <taxon>Agaricomycotina</taxon>
        <taxon>Agaricomycetes</taxon>
        <taxon>Agaricomycetidae</taxon>
        <taxon>Agaricales</taxon>
        <taxon>Pluteineae</taxon>
        <taxon>Amanitaceae</taxon>
        <taxon>Amanita</taxon>
    </lineage>
</organism>
<proteinExistence type="inferred from homology"/>
<comment type="similarity">
    <text evidence="2 9">Belongs to the acid sphingomyelinase family.</text>
</comment>
<comment type="cofactor">
    <cofactor evidence="10">
        <name>Zn(2+)</name>
        <dbReference type="ChEBI" id="CHEBI:29105"/>
    </cofactor>
    <text evidence="10">Binds 2 Zn(2+) ions per subunit.</text>
</comment>
<dbReference type="AlphaFoldDB" id="A0A0C2WW81"/>
<dbReference type="InterPro" id="IPR041805">
    <property type="entry name" value="ASMase/PPN1_MPP"/>
</dbReference>
<evidence type="ECO:0000313" key="15">
    <source>
        <dbReference type="Proteomes" id="UP000054549"/>
    </source>
</evidence>
<feature type="disulfide bond" evidence="11">
    <location>
        <begin position="473"/>
        <end position="477"/>
    </location>
</feature>
<feature type="binding site" evidence="10">
    <location>
        <position position="90"/>
    </location>
    <ligand>
        <name>Zn(2+)</name>
        <dbReference type="ChEBI" id="CHEBI:29105"/>
        <label>1</label>
    </ligand>
</feature>
<keyword evidence="7 10" id="KW-0862">Zinc</keyword>
<evidence type="ECO:0000256" key="11">
    <source>
        <dbReference type="PIRSR" id="PIRSR000948-2"/>
    </source>
</evidence>
<dbReference type="Proteomes" id="UP000054549">
    <property type="component" value="Unassembled WGS sequence"/>
</dbReference>
<comment type="function">
    <text evidence="9">Converts sphingomyelin to ceramide.</text>
</comment>
<keyword evidence="8" id="KW-0325">Glycoprotein</keyword>
<feature type="binding site" evidence="10">
    <location>
        <position position="345"/>
    </location>
    <ligand>
        <name>Zn(2+)</name>
        <dbReference type="ChEBI" id="CHEBI:29105"/>
        <label>1</label>
    </ligand>
</feature>
<feature type="disulfide bond" evidence="11">
    <location>
        <begin position="111"/>
        <end position="133"/>
    </location>
</feature>
<dbReference type="InterPro" id="IPR029052">
    <property type="entry name" value="Metallo-depent_PP-like"/>
</dbReference>
<keyword evidence="9" id="KW-0326">Glycosidase</keyword>
<dbReference type="GO" id="GO:0016020">
    <property type="term" value="C:membrane"/>
    <property type="evidence" value="ECO:0007669"/>
    <property type="project" value="GOC"/>
</dbReference>
<dbReference type="InterPro" id="IPR004843">
    <property type="entry name" value="Calcineurin-like_PHP"/>
</dbReference>
<evidence type="ECO:0000313" key="14">
    <source>
        <dbReference type="EMBL" id="KIL61066.1"/>
    </source>
</evidence>
<keyword evidence="6 9" id="KW-0378">Hydrolase</keyword>
<evidence type="ECO:0000256" key="8">
    <source>
        <dbReference type="ARBA" id="ARBA00023180"/>
    </source>
</evidence>
<dbReference type="Pfam" id="PF00149">
    <property type="entry name" value="Metallophos"/>
    <property type="match status" value="1"/>
</dbReference>
<evidence type="ECO:0000256" key="6">
    <source>
        <dbReference type="ARBA" id="ARBA00022801"/>
    </source>
</evidence>
<dbReference type="PANTHER" id="PTHR10340">
    <property type="entry name" value="SPHINGOMYELIN PHOSPHODIESTERASE"/>
    <property type="match status" value="1"/>
</dbReference>
<feature type="domain" description="Sphingomyelin phosphodiesterase C-terminal" evidence="13">
    <location>
        <begin position="376"/>
        <end position="488"/>
    </location>
</feature>
<dbReference type="PIRSF" id="PIRSF000948">
    <property type="entry name" value="Sphingomy_PDE"/>
    <property type="match status" value="1"/>
</dbReference>
<dbReference type="GO" id="GO:0046872">
    <property type="term" value="F:metal ion binding"/>
    <property type="evidence" value="ECO:0007669"/>
    <property type="project" value="UniProtKB-KW"/>
</dbReference>
<accession>A0A0C2WW81</accession>
<reference evidence="14 15" key="1">
    <citation type="submission" date="2014-04" db="EMBL/GenBank/DDBJ databases">
        <title>Evolutionary Origins and Diversification of the Mycorrhizal Mutualists.</title>
        <authorList>
            <consortium name="DOE Joint Genome Institute"/>
            <consortium name="Mycorrhizal Genomics Consortium"/>
            <person name="Kohler A."/>
            <person name="Kuo A."/>
            <person name="Nagy L.G."/>
            <person name="Floudas D."/>
            <person name="Copeland A."/>
            <person name="Barry K.W."/>
            <person name="Cichocki N."/>
            <person name="Veneault-Fourrey C."/>
            <person name="LaButti K."/>
            <person name="Lindquist E.A."/>
            <person name="Lipzen A."/>
            <person name="Lundell T."/>
            <person name="Morin E."/>
            <person name="Murat C."/>
            <person name="Riley R."/>
            <person name="Ohm R."/>
            <person name="Sun H."/>
            <person name="Tunlid A."/>
            <person name="Henrissat B."/>
            <person name="Grigoriev I.V."/>
            <person name="Hibbett D.S."/>
            <person name="Martin F."/>
        </authorList>
    </citation>
    <scope>NUCLEOTIDE SEQUENCE [LARGE SCALE GENOMIC DNA]</scope>
    <source>
        <strain evidence="14 15">Koide BX008</strain>
    </source>
</reference>
<dbReference type="GO" id="GO:0004767">
    <property type="term" value="F:sphingomyelin phosphodiesterase activity"/>
    <property type="evidence" value="ECO:0007669"/>
    <property type="project" value="UniProtKB-UniRule"/>
</dbReference>
<feature type="binding site" evidence="10">
    <location>
        <position position="343"/>
    </location>
    <ligand>
        <name>Zn(2+)</name>
        <dbReference type="ChEBI" id="CHEBI:29105"/>
        <label>2</label>
    </ligand>
</feature>
<dbReference type="InParanoid" id="A0A0C2WW81"/>
<feature type="disulfide bond" evidence="11">
    <location>
        <begin position="105"/>
        <end position="110"/>
    </location>
</feature>
<feature type="binding site" evidence="10">
    <location>
        <position position="159"/>
    </location>
    <ligand>
        <name>Zn(2+)</name>
        <dbReference type="ChEBI" id="CHEBI:29105"/>
        <label>1</label>
    </ligand>
</feature>
<dbReference type="GO" id="GO:0006685">
    <property type="term" value="P:sphingomyelin catabolic process"/>
    <property type="evidence" value="ECO:0007669"/>
    <property type="project" value="UniProtKB-UniRule"/>
</dbReference>
<keyword evidence="4 10" id="KW-0479">Metal-binding</keyword>
<dbReference type="InterPro" id="IPR011160">
    <property type="entry name" value="Sphingomy_PDE"/>
</dbReference>
<keyword evidence="11" id="KW-1015">Disulfide bond</keyword>